<protein>
    <submittedName>
        <fullName evidence="4">DNA methyltransferase</fullName>
    </submittedName>
</protein>
<dbReference type="GO" id="GO:0032259">
    <property type="term" value="P:methylation"/>
    <property type="evidence" value="ECO:0007669"/>
    <property type="project" value="UniProtKB-KW"/>
</dbReference>
<dbReference type="Proteomes" id="UP000630615">
    <property type="component" value="Unassembled WGS sequence"/>
</dbReference>
<dbReference type="Pfam" id="PF02086">
    <property type="entry name" value="MethyltransfD12"/>
    <property type="match status" value="1"/>
</dbReference>
<keyword evidence="1 4" id="KW-0489">Methyltransferase</keyword>
<dbReference type="InterPro" id="IPR012263">
    <property type="entry name" value="M_m6A_EcoRV"/>
</dbReference>
<dbReference type="PRINTS" id="PR00505">
    <property type="entry name" value="D12N6MTFRASE"/>
</dbReference>
<evidence type="ECO:0000256" key="1">
    <source>
        <dbReference type="ARBA" id="ARBA00022603"/>
    </source>
</evidence>
<dbReference type="PIRSF" id="PIRSF000398">
    <property type="entry name" value="M_m6A_EcoRV"/>
    <property type="match status" value="1"/>
</dbReference>
<reference evidence="5" key="1">
    <citation type="journal article" date="2019" name="Int. J. Syst. Evol. Microbiol.">
        <title>The Global Catalogue of Microorganisms (GCM) 10K type strain sequencing project: providing services to taxonomists for standard genome sequencing and annotation.</title>
        <authorList>
            <consortium name="The Broad Institute Genomics Platform"/>
            <consortium name="The Broad Institute Genome Sequencing Center for Infectious Disease"/>
            <person name="Wu L."/>
            <person name="Ma J."/>
        </authorList>
    </citation>
    <scope>NUCLEOTIDE SEQUENCE [LARGE SCALE GENOMIC DNA]</scope>
    <source>
        <strain evidence="5">CGMCC 1.15942</strain>
    </source>
</reference>
<keyword evidence="5" id="KW-1185">Reference proteome</keyword>
<dbReference type="Gene3D" id="3.40.50.150">
    <property type="entry name" value="Vaccinia Virus protein VP39"/>
    <property type="match status" value="2"/>
</dbReference>
<dbReference type="GO" id="GO:0008168">
    <property type="term" value="F:methyltransferase activity"/>
    <property type="evidence" value="ECO:0007669"/>
    <property type="project" value="UniProtKB-KW"/>
</dbReference>
<evidence type="ECO:0000313" key="4">
    <source>
        <dbReference type="EMBL" id="GGC84403.1"/>
    </source>
</evidence>
<keyword evidence="3" id="KW-0949">S-adenosyl-L-methionine</keyword>
<keyword evidence="2" id="KW-0808">Transferase</keyword>
<evidence type="ECO:0000256" key="3">
    <source>
        <dbReference type="ARBA" id="ARBA00022691"/>
    </source>
</evidence>
<organism evidence="4 5">
    <name type="scientific">Enterococcus wangshanyuanii</name>
    <dbReference type="NCBI Taxonomy" id="2005703"/>
    <lineage>
        <taxon>Bacteria</taxon>
        <taxon>Bacillati</taxon>
        <taxon>Bacillota</taxon>
        <taxon>Bacilli</taxon>
        <taxon>Lactobacillales</taxon>
        <taxon>Enterococcaceae</taxon>
        <taxon>Enterococcus</taxon>
    </lineage>
</organism>
<gene>
    <name evidence="4" type="ORF">GCM10011573_12560</name>
</gene>
<dbReference type="EMBL" id="BMKI01000002">
    <property type="protein sequence ID" value="GGC84403.1"/>
    <property type="molecule type" value="Genomic_DNA"/>
</dbReference>
<sequence>MKRILNYPGSKWNSADIIIGQMPKHETYVEPFFGSGAVFFNKDKSKVETINDMDCRIVNFFRVCRDYPDQLVDKVLMTPHSRQEYYNSYQVSKDPIEDARRFMVRCWQAIGAKTSDRTGWRSIINPNGPDTSGDWAKVWSRVEEVAYRLKGVQIENQDALKLLDRYNRPDVLTYVDPPYLLETRSKRLYQHEYSISDHEELLDLLTKFKGNVILSGYESKMYEKALIDWNKISFGVQAETGAKRTEVLWMNYDPPGQLSLL</sequence>
<dbReference type="PANTHER" id="PTHR30481">
    <property type="entry name" value="DNA ADENINE METHYLASE"/>
    <property type="match status" value="1"/>
</dbReference>
<comment type="caution">
    <text evidence="4">The sequence shown here is derived from an EMBL/GenBank/DDBJ whole genome shotgun (WGS) entry which is preliminary data.</text>
</comment>
<dbReference type="InterPro" id="IPR029063">
    <property type="entry name" value="SAM-dependent_MTases_sf"/>
</dbReference>
<dbReference type="SUPFAM" id="SSF53335">
    <property type="entry name" value="S-adenosyl-L-methionine-dependent methyltransferases"/>
    <property type="match status" value="1"/>
</dbReference>
<evidence type="ECO:0000313" key="5">
    <source>
        <dbReference type="Proteomes" id="UP000630615"/>
    </source>
</evidence>
<accession>A0ABQ1NSK2</accession>
<proteinExistence type="predicted"/>
<dbReference type="RefSeq" id="WP_088269086.1">
    <property type="nucleotide sequence ID" value="NZ_BMKI01000002.1"/>
</dbReference>
<evidence type="ECO:0000256" key="2">
    <source>
        <dbReference type="ARBA" id="ARBA00022679"/>
    </source>
</evidence>
<name>A0ABQ1NSK2_9ENTE</name>
<dbReference type="InterPro" id="IPR012327">
    <property type="entry name" value="MeTrfase_D12"/>
</dbReference>
<dbReference type="PANTHER" id="PTHR30481:SF4">
    <property type="entry name" value="SITE-SPECIFIC DNA-METHYLTRANSFERASE (ADENINE-SPECIFIC)"/>
    <property type="match status" value="1"/>
</dbReference>